<evidence type="ECO:0000259" key="3">
    <source>
        <dbReference type="Pfam" id="PF04536"/>
    </source>
</evidence>
<gene>
    <name evidence="5" type="ORF">GIY09_03515</name>
    <name evidence="4" type="ORF">GIY11_11050</name>
</gene>
<dbReference type="AlphaFoldDB" id="A0A6I2GK61"/>
<dbReference type="EMBL" id="WJQS01000002">
    <property type="protein sequence ID" value="MRI84968.1"/>
    <property type="molecule type" value="Genomic_DNA"/>
</dbReference>
<proteinExistence type="predicted"/>
<dbReference type="InterPro" id="IPR007621">
    <property type="entry name" value="TPM_dom"/>
</dbReference>
<keyword evidence="2" id="KW-0812">Transmembrane</keyword>
<organism evidence="5 6">
    <name type="scientific">Fundicoccus ignavus</name>
    <dbReference type="NCBI Taxonomy" id="2664442"/>
    <lineage>
        <taxon>Bacteria</taxon>
        <taxon>Bacillati</taxon>
        <taxon>Bacillota</taxon>
        <taxon>Bacilli</taxon>
        <taxon>Lactobacillales</taxon>
        <taxon>Aerococcaceae</taxon>
        <taxon>Fundicoccus</taxon>
    </lineage>
</organism>
<evidence type="ECO:0000313" key="6">
    <source>
        <dbReference type="Proteomes" id="UP000430975"/>
    </source>
</evidence>
<keyword evidence="2" id="KW-0472">Membrane</keyword>
<feature type="domain" description="TPM" evidence="3">
    <location>
        <begin position="145"/>
        <end position="245"/>
    </location>
</feature>
<dbReference type="RefSeq" id="WP_153862624.1">
    <property type="nucleotide sequence ID" value="NZ_WJQR01000013.1"/>
</dbReference>
<dbReference type="Proteomes" id="UP000430975">
    <property type="component" value="Unassembled WGS sequence"/>
</dbReference>
<evidence type="ECO:0000313" key="4">
    <source>
        <dbReference type="EMBL" id="MRI82545.1"/>
    </source>
</evidence>
<dbReference type="Pfam" id="PF04536">
    <property type="entry name" value="TPM_phosphatase"/>
    <property type="match status" value="1"/>
</dbReference>
<evidence type="ECO:0000256" key="2">
    <source>
        <dbReference type="SAM" id="Phobius"/>
    </source>
</evidence>
<evidence type="ECO:0000256" key="1">
    <source>
        <dbReference type="SAM" id="MobiDB-lite"/>
    </source>
</evidence>
<evidence type="ECO:0000313" key="5">
    <source>
        <dbReference type="EMBL" id="MRI84968.1"/>
    </source>
</evidence>
<keyword evidence="6" id="KW-1185">Reference proteome</keyword>
<protein>
    <recommendedName>
        <fullName evidence="3">TPM domain-containing protein</fullName>
    </recommendedName>
</protein>
<feature type="region of interest" description="Disordered" evidence="1">
    <location>
        <begin position="1"/>
        <end position="66"/>
    </location>
</feature>
<reference evidence="6 7" key="1">
    <citation type="submission" date="2019-11" db="EMBL/GenBank/DDBJ databases">
        <title>Characterisation of Fundicoccus ignavus gen. nov. sp. nov., a novel genus of the family Aerococcaceae isolated from bulk tank milk.</title>
        <authorList>
            <person name="Siebert A."/>
            <person name="Huptas C."/>
            <person name="Wenning M."/>
            <person name="Scherer S."/>
            <person name="Doll E.V."/>
        </authorList>
    </citation>
    <scope>NUCLEOTIDE SEQUENCE [LARGE SCALE GENOMIC DNA]</scope>
    <source>
        <strain evidence="4 7">DSM 109653</strain>
        <strain evidence="5 6">WS4759</strain>
    </source>
</reference>
<dbReference type="Proteomes" id="UP000469870">
    <property type="component" value="Unassembled WGS sequence"/>
</dbReference>
<keyword evidence="2" id="KW-1133">Transmembrane helix</keyword>
<dbReference type="Gene3D" id="3.10.310.50">
    <property type="match status" value="1"/>
</dbReference>
<feature type="compositionally biased region" description="Gly residues" evidence="1">
    <location>
        <begin position="1"/>
        <end position="36"/>
    </location>
</feature>
<feature type="compositionally biased region" description="Low complexity" evidence="1">
    <location>
        <begin position="37"/>
        <end position="54"/>
    </location>
</feature>
<evidence type="ECO:0000313" key="7">
    <source>
        <dbReference type="Proteomes" id="UP000469870"/>
    </source>
</evidence>
<accession>A0A6I2GK61</accession>
<comment type="caution">
    <text evidence="5">The sequence shown here is derived from an EMBL/GenBank/DDBJ whole genome shotgun (WGS) entry which is preliminary data.</text>
</comment>
<dbReference type="EMBL" id="WJQR01000013">
    <property type="protein sequence ID" value="MRI82545.1"/>
    <property type="molecule type" value="Genomic_DNA"/>
</dbReference>
<feature type="transmembrane region" description="Helical" evidence="2">
    <location>
        <begin position="89"/>
        <end position="109"/>
    </location>
</feature>
<name>A0A6I2GK61_9LACT</name>
<sequence>MARGGGSGSRGGGGSFGGSRGSGGRTSFGGSRGGRSFGNSNSGRSSSGGSWGNRTPRVGPIFRGGPTYRNYGSGPGFGRGPRGSGGCGCSVLITVIIIIIGIILFMSLFTSSNNNSSGNSNNITVSTIEREALPKGAVNETSYFTDQAGWISNQTQMTQGLRHFYQETGAQPHVYITDYIAGESIETINELSEYANDLYDELFTDEAHLLLVFYEPSPSDYMMAYITGTAAKQVIDTEAADILLDYLDRNYYDSNLTDEQFFSNSFRDAADRIMTVTTSPWIPVFTIGGIILLVGILFVWWKKRQEKVAIEQKRTDEILNRPIETFGKNSEADELAKKYEE</sequence>
<feature type="transmembrane region" description="Helical" evidence="2">
    <location>
        <begin position="281"/>
        <end position="301"/>
    </location>
</feature>